<reference evidence="1 2" key="1">
    <citation type="submission" date="2014-10" db="EMBL/GenBank/DDBJ databases">
        <title>Draft genome sequence of Pseudomonas chlororaphis EA105.</title>
        <authorList>
            <person name="McCully L.M."/>
            <person name="Bitzer A.S."/>
            <person name="Spence C."/>
            <person name="Bais H."/>
            <person name="Silby M.W."/>
        </authorList>
    </citation>
    <scope>NUCLEOTIDE SEQUENCE [LARGE SCALE GENOMIC DNA]</scope>
    <source>
        <strain evidence="1 2">EA105</strain>
    </source>
</reference>
<sequence>MHTHEVEFCYRMRHPVSLCESHQLLPAATLDPLEGTVLDPSLGKVVVRIAPYANMACGDQLLLSWDGLDIEGFAYQHEMVRYVSAAQVGKDVVFVIKGMHVAALDGGSLEVYWKLLSAGPSGPALSARVQLSVGDTRPELLAPIVEGAIGGTLDPARMTEGTLVVLQPYARMAAGDVITLMWGADKLPATFSDSLKVENFAVADVLSFWIDGTHIAAHLGGEVMVRYRVEQAGGATRESEATRIVVTPFFRGELDAPDVLEAEDGVLLNDDSIDGVTIVIGNARTQEGELVYLKCDGDLFNHRDDREITRETAGKPLIFIVPHRFWREHHGTTVRVAYTVERLDDVSQESAVTQVRVEA</sequence>
<evidence type="ECO:0000313" key="1">
    <source>
        <dbReference type="EMBL" id="KHA70582.1"/>
    </source>
</evidence>
<dbReference type="EMBL" id="JSFK01000033">
    <property type="protein sequence ID" value="KHA70582.1"/>
    <property type="molecule type" value="Genomic_DNA"/>
</dbReference>
<dbReference type="AlphaFoldDB" id="A0A0A6D762"/>
<proteinExistence type="predicted"/>
<dbReference type="Proteomes" id="UP000030564">
    <property type="component" value="Unassembled WGS sequence"/>
</dbReference>
<name>A0A0A6D762_9PSED</name>
<gene>
    <name evidence="1" type="ORF">NZ35_24995</name>
</gene>
<evidence type="ECO:0000313" key="2">
    <source>
        <dbReference type="Proteomes" id="UP000030564"/>
    </source>
</evidence>
<accession>A0A0A6D762</accession>
<dbReference type="PATRIC" id="fig|587753.9.peg.4205"/>
<dbReference type="OrthoDB" id="4255584at2"/>
<protein>
    <submittedName>
        <fullName evidence="1">Uncharacterized protein</fullName>
    </submittedName>
</protein>
<organism evidence="1 2">
    <name type="scientific">Pseudomonas chlororaphis</name>
    <dbReference type="NCBI Taxonomy" id="587753"/>
    <lineage>
        <taxon>Bacteria</taxon>
        <taxon>Pseudomonadati</taxon>
        <taxon>Pseudomonadota</taxon>
        <taxon>Gammaproteobacteria</taxon>
        <taxon>Pseudomonadales</taxon>
        <taxon>Pseudomonadaceae</taxon>
        <taxon>Pseudomonas</taxon>
    </lineage>
</organism>
<comment type="caution">
    <text evidence="1">The sequence shown here is derived from an EMBL/GenBank/DDBJ whole genome shotgun (WGS) entry which is preliminary data.</text>
</comment>